<dbReference type="AlphaFoldDB" id="A0A382FUL9"/>
<sequence>CLTSCYKIDKETILRYDGIVKAVLEESLPKYETGDTGFVNYNGISIWYEYIPTNSPMLKGTCLLIEGLVSTSMGWGSYFYEPLLNEGYNVLRFDNRDVGRSSWTEDLDYDLSDMASDIILLLDALNIASVHVIGQSMGGMIAQEFVLNNPKRVISLSLIYTSGYANDPELPDPTDYYNDTFWSAIFTYNSNNIEDKIKLELAINEAGNKAKLDNQNLKIIARRVRYENEQRNGEYSNAFKNQNNAIIKSGSRYDRLDQIHVPTLIIHGTDDQLVPIQHGEKLATLIPSAETLWVEGYGHCLSTGFSDIMMDKIIQLIN</sequence>
<name>A0A382FUL9_9ZZZZ</name>
<dbReference type="PANTHER" id="PTHR43433">
    <property type="entry name" value="HYDROLASE, ALPHA/BETA FOLD FAMILY PROTEIN"/>
    <property type="match status" value="1"/>
</dbReference>
<protein>
    <recommendedName>
        <fullName evidence="1">AB hydrolase-1 domain-containing protein</fullName>
    </recommendedName>
</protein>
<evidence type="ECO:0000259" key="1">
    <source>
        <dbReference type="Pfam" id="PF00561"/>
    </source>
</evidence>
<dbReference type="PANTHER" id="PTHR43433:SF5">
    <property type="entry name" value="AB HYDROLASE-1 DOMAIN-CONTAINING PROTEIN"/>
    <property type="match status" value="1"/>
</dbReference>
<feature type="domain" description="AB hydrolase-1" evidence="1">
    <location>
        <begin position="64"/>
        <end position="301"/>
    </location>
</feature>
<dbReference type="EMBL" id="UINC01051757">
    <property type="protein sequence ID" value="SVB66292.1"/>
    <property type="molecule type" value="Genomic_DNA"/>
</dbReference>
<evidence type="ECO:0000313" key="2">
    <source>
        <dbReference type="EMBL" id="SVB66292.1"/>
    </source>
</evidence>
<organism evidence="2">
    <name type="scientific">marine metagenome</name>
    <dbReference type="NCBI Taxonomy" id="408172"/>
    <lineage>
        <taxon>unclassified sequences</taxon>
        <taxon>metagenomes</taxon>
        <taxon>ecological metagenomes</taxon>
    </lineage>
</organism>
<dbReference type="PRINTS" id="PR00111">
    <property type="entry name" value="ABHYDROLASE"/>
</dbReference>
<dbReference type="SUPFAM" id="SSF53474">
    <property type="entry name" value="alpha/beta-Hydrolases"/>
    <property type="match status" value="1"/>
</dbReference>
<dbReference type="Gene3D" id="3.40.50.1820">
    <property type="entry name" value="alpha/beta hydrolase"/>
    <property type="match status" value="1"/>
</dbReference>
<dbReference type="Pfam" id="PF00561">
    <property type="entry name" value="Abhydrolase_1"/>
    <property type="match status" value="1"/>
</dbReference>
<dbReference type="InterPro" id="IPR000073">
    <property type="entry name" value="AB_hydrolase_1"/>
</dbReference>
<gene>
    <name evidence="2" type="ORF">METZ01_LOCUS219146</name>
</gene>
<dbReference type="InterPro" id="IPR029058">
    <property type="entry name" value="AB_hydrolase_fold"/>
</dbReference>
<reference evidence="2" key="1">
    <citation type="submission" date="2018-05" db="EMBL/GenBank/DDBJ databases">
        <authorList>
            <person name="Lanie J.A."/>
            <person name="Ng W.-L."/>
            <person name="Kazmierczak K.M."/>
            <person name="Andrzejewski T.M."/>
            <person name="Davidsen T.M."/>
            <person name="Wayne K.J."/>
            <person name="Tettelin H."/>
            <person name="Glass J.I."/>
            <person name="Rusch D."/>
            <person name="Podicherti R."/>
            <person name="Tsui H.-C.T."/>
            <person name="Winkler M.E."/>
        </authorList>
    </citation>
    <scope>NUCLEOTIDE SEQUENCE</scope>
</reference>
<dbReference type="InterPro" id="IPR050471">
    <property type="entry name" value="AB_hydrolase"/>
</dbReference>
<proteinExistence type="predicted"/>
<feature type="non-terminal residue" evidence="2">
    <location>
        <position position="1"/>
    </location>
</feature>
<accession>A0A382FUL9</accession>